<feature type="transmembrane region" description="Helical" evidence="10">
    <location>
        <begin position="233"/>
        <end position="253"/>
    </location>
</feature>
<dbReference type="SUPFAM" id="SSF52343">
    <property type="entry name" value="Ferredoxin reductase-like, C-terminal NADP-linked domain"/>
    <property type="match status" value="1"/>
</dbReference>
<evidence type="ECO:0000259" key="12">
    <source>
        <dbReference type="PROSITE" id="PS51384"/>
    </source>
</evidence>
<accession>A0A2I1D0K3</accession>
<dbReference type="GeneID" id="36542005"/>
<reference evidence="13" key="1">
    <citation type="submission" date="2016-12" db="EMBL/GenBank/DDBJ databases">
        <title>The genomes of Aspergillus section Nigri reveals drivers in fungal speciation.</title>
        <authorList>
            <consortium name="DOE Joint Genome Institute"/>
            <person name="Vesth T.C."/>
            <person name="Nybo J."/>
            <person name="Theobald S."/>
            <person name="Brandl J."/>
            <person name="Frisvad J.C."/>
            <person name="Nielsen K.F."/>
            <person name="Lyhne E.K."/>
            <person name="Kogle M.E."/>
            <person name="Kuo A."/>
            <person name="Riley R."/>
            <person name="Clum A."/>
            <person name="Nolan M."/>
            <person name="Lipzen A."/>
            <person name="Salamov A."/>
            <person name="Henrissat B."/>
            <person name="Wiebenga A."/>
            <person name="De vries R.P."/>
            <person name="Grigoriev I.V."/>
            <person name="Mortensen U.H."/>
            <person name="Andersen M.R."/>
            <person name="Baker S.E."/>
        </authorList>
    </citation>
    <scope>NUCLEOTIDE SEQUENCE</scope>
    <source>
        <strain evidence="13">IBT 28561</strain>
    </source>
</reference>
<dbReference type="Pfam" id="PF01794">
    <property type="entry name" value="Ferric_reduct"/>
    <property type="match status" value="1"/>
</dbReference>
<dbReference type="Gene3D" id="3.40.50.80">
    <property type="entry name" value="Nucleotide-binding domain of ferredoxin-NADP reductase (FNR) module"/>
    <property type="match status" value="1"/>
</dbReference>
<evidence type="ECO:0000256" key="1">
    <source>
        <dbReference type="ARBA" id="ARBA00004141"/>
    </source>
</evidence>
<dbReference type="PANTHER" id="PTHR32361">
    <property type="entry name" value="FERRIC/CUPRIC REDUCTASE TRANSMEMBRANE COMPONENT"/>
    <property type="match status" value="1"/>
</dbReference>
<keyword evidence="5 10" id="KW-1133">Transmembrane helix</keyword>
<evidence type="ECO:0000313" key="13">
    <source>
        <dbReference type="EMBL" id="PKY03410.1"/>
    </source>
</evidence>
<feature type="domain" description="FAD-binding FR-type" evidence="12">
    <location>
        <begin position="438"/>
        <end position="588"/>
    </location>
</feature>
<evidence type="ECO:0000256" key="4">
    <source>
        <dbReference type="ARBA" id="ARBA00022692"/>
    </source>
</evidence>
<dbReference type="InterPro" id="IPR051410">
    <property type="entry name" value="Ferric/Cupric_Reductase"/>
</dbReference>
<comment type="subcellular location">
    <subcellularLocation>
        <location evidence="1">Membrane</location>
        <topology evidence="1">Multi-pass membrane protein</topology>
    </subcellularLocation>
</comment>
<dbReference type="GO" id="GO:0005886">
    <property type="term" value="C:plasma membrane"/>
    <property type="evidence" value="ECO:0007669"/>
    <property type="project" value="TreeGrafter"/>
</dbReference>
<dbReference type="Pfam" id="PF08030">
    <property type="entry name" value="NAD_binding_6"/>
    <property type="match status" value="1"/>
</dbReference>
<evidence type="ECO:0000256" key="6">
    <source>
        <dbReference type="ARBA" id="ARBA00023002"/>
    </source>
</evidence>
<evidence type="ECO:0000256" key="10">
    <source>
        <dbReference type="SAM" id="Phobius"/>
    </source>
</evidence>
<dbReference type="GO" id="GO:0000293">
    <property type="term" value="F:ferric-chelate reductase activity"/>
    <property type="evidence" value="ECO:0007669"/>
    <property type="project" value="UniProtKB-ARBA"/>
</dbReference>
<proteinExistence type="inferred from homology"/>
<keyword evidence="8 10" id="KW-0472">Membrane</keyword>
<dbReference type="EMBL" id="MSFM01000008">
    <property type="protein sequence ID" value="PKY03410.1"/>
    <property type="molecule type" value="Genomic_DNA"/>
</dbReference>
<name>A0A2I1D0K3_ASPC2</name>
<feature type="transmembrane region" description="Helical" evidence="10">
    <location>
        <begin position="149"/>
        <end position="171"/>
    </location>
</feature>
<gene>
    <name evidence="13" type="ORF">P168DRAFT_255721</name>
</gene>
<evidence type="ECO:0000256" key="2">
    <source>
        <dbReference type="ARBA" id="ARBA00006278"/>
    </source>
</evidence>
<dbReference type="InterPro" id="IPR013121">
    <property type="entry name" value="Fe_red_NAD-bd_6"/>
</dbReference>
<dbReference type="PANTHER" id="PTHR32361:SF9">
    <property type="entry name" value="FERRIC REDUCTASE TRANSMEMBRANE COMPONENT 3-RELATED"/>
    <property type="match status" value="1"/>
</dbReference>
<organism evidence="13 14">
    <name type="scientific">Aspergillus campestris (strain IBT 28561)</name>
    <dbReference type="NCBI Taxonomy" id="1392248"/>
    <lineage>
        <taxon>Eukaryota</taxon>
        <taxon>Fungi</taxon>
        <taxon>Dikarya</taxon>
        <taxon>Ascomycota</taxon>
        <taxon>Pezizomycotina</taxon>
        <taxon>Eurotiomycetes</taxon>
        <taxon>Eurotiomycetidae</taxon>
        <taxon>Eurotiales</taxon>
        <taxon>Aspergillaceae</taxon>
        <taxon>Aspergillus</taxon>
        <taxon>Aspergillus subgen. Circumdati</taxon>
    </lineage>
</organism>
<feature type="transmembrane region" description="Helical" evidence="10">
    <location>
        <begin position="349"/>
        <end position="367"/>
    </location>
</feature>
<sequence>MWPVHGCILLLLISVGTATVLEHCVQAVDVAYGYITFAGSPPKDVWHLRCQNPLRVTSIYAASGAYCNPSENAAGQAWLTSSCQESAGLELIPREQLATNLTDDAIRHMRVVAYGDILRREPVDFPVMLSSSYFDRAFQTIDTWETQVWYNHAFGLAMYAFWGGILALGILHRSLQYTKHSCRVWEGRASSFSAGLYARFHELYIWVRIHLVTPSPLPSRGRRLFWWTFPARIQFLVVLLFWVLNIVLCAMMYNAFPGNLYWSDTSSQLLRYIADRTGIISFANIPLIWLFAGRNNIFLWATGWSFATFNLFHRHVAWIATIQAVVHTILYLVLFVQNGNAWKKLQKPYLLWGTFSMVAMVLLWPTAVDLCRRRTYEAFLILHILLSTAALVGCFYHTVIFAGNQYWAYLWPAVGIWVVDRTLRLVRVIHCNFHVHFQSRKKLRVSTSTAVYDEAADVIRLEIVPGSPLLHPHPGQYYYLYQPLRLKGWESHPFTLGAWSYTAELPTAMAQYDPIRDVSQVPLLSDAVSRQYQEVVHSDDQQKVTLIFWIRPFDGWTRHLRQQCLRRPNRTTAPDILLEGPYGHEFPLWSHESVLFIAGGTGIAAMLPYIQDHMARSSTDASATCVQDLHLVWTTREASFIRDLVTRELRPALARNDFHASFYSTLTPKDQRYGEEDDFDFCPGEHLAHKDLEITSGRPDLRTHIITHAHEARLSKSSTVVIVCGPPAMADEARTAVHLAMRQGHRNLHYVEESFSW</sequence>
<dbReference type="Proteomes" id="UP000234254">
    <property type="component" value="Unassembled WGS sequence"/>
</dbReference>
<keyword evidence="7" id="KW-0406">Ion transport</keyword>
<keyword evidence="9" id="KW-0325">Glycoprotein</keyword>
<evidence type="ECO:0000256" key="5">
    <source>
        <dbReference type="ARBA" id="ARBA00022989"/>
    </source>
</evidence>
<dbReference type="CDD" id="cd06186">
    <property type="entry name" value="NOX_Duox_like_FAD_NADP"/>
    <property type="match status" value="1"/>
</dbReference>
<dbReference type="SFLD" id="SFLDG01168">
    <property type="entry name" value="Ferric_reductase_subgroup_(FRE"/>
    <property type="match status" value="1"/>
</dbReference>
<dbReference type="SFLD" id="SFLDS00052">
    <property type="entry name" value="Ferric_Reductase_Domain"/>
    <property type="match status" value="1"/>
</dbReference>
<dbReference type="RefSeq" id="XP_024692004.1">
    <property type="nucleotide sequence ID" value="XM_024834481.1"/>
</dbReference>
<keyword evidence="11" id="KW-0732">Signal</keyword>
<feature type="transmembrane region" description="Helical" evidence="10">
    <location>
        <begin position="379"/>
        <end position="400"/>
    </location>
</feature>
<feature type="transmembrane region" description="Helical" evidence="10">
    <location>
        <begin position="273"/>
        <end position="292"/>
    </location>
</feature>
<feature type="chain" id="PRO_5014164043" evidence="11">
    <location>
        <begin position="19"/>
        <end position="757"/>
    </location>
</feature>
<dbReference type="GO" id="GO:0015677">
    <property type="term" value="P:copper ion import"/>
    <property type="evidence" value="ECO:0007669"/>
    <property type="project" value="TreeGrafter"/>
</dbReference>
<dbReference type="InterPro" id="IPR039261">
    <property type="entry name" value="FNR_nucleotide-bd"/>
</dbReference>
<evidence type="ECO:0000256" key="8">
    <source>
        <dbReference type="ARBA" id="ARBA00023136"/>
    </source>
</evidence>
<dbReference type="AlphaFoldDB" id="A0A2I1D0K3"/>
<protein>
    <submittedName>
        <fullName evidence="13">FRE family ferric-chelate reductase</fullName>
    </submittedName>
</protein>
<dbReference type="InterPro" id="IPR017927">
    <property type="entry name" value="FAD-bd_FR_type"/>
</dbReference>
<dbReference type="GO" id="GO:0006826">
    <property type="term" value="P:iron ion transport"/>
    <property type="evidence" value="ECO:0007669"/>
    <property type="project" value="TreeGrafter"/>
</dbReference>
<evidence type="ECO:0000256" key="11">
    <source>
        <dbReference type="SAM" id="SignalP"/>
    </source>
</evidence>
<evidence type="ECO:0000313" key="14">
    <source>
        <dbReference type="Proteomes" id="UP000234254"/>
    </source>
</evidence>
<dbReference type="OrthoDB" id="167398at2759"/>
<evidence type="ECO:0000256" key="9">
    <source>
        <dbReference type="ARBA" id="ARBA00023180"/>
    </source>
</evidence>
<keyword evidence="6" id="KW-0560">Oxidoreductase</keyword>
<comment type="caution">
    <text evidence="13">The sequence shown here is derived from an EMBL/GenBank/DDBJ whole genome shotgun (WGS) entry which is preliminary data.</text>
</comment>
<keyword evidence="4 10" id="KW-0812">Transmembrane</keyword>
<dbReference type="PROSITE" id="PS51384">
    <property type="entry name" value="FAD_FR"/>
    <property type="match status" value="1"/>
</dbReference>
<comment type="similarity">
    <text evidence="2">Belongs to the ferric reductase (FRE) family.</text>
</comment>
<feature type="transmembrane region" description="Helical" evidence="10">
    <location>
        <begin position="316"/>
        <end position="337"/>
    </location>
</feature>
<dbReference type="GO" id="GO:0006879">
    <property type="term" value="P:intracellular iron ion homeostasis"/>
    <property type="evidence" value="ECO:0007669"/>
    <property type="project" value="TreeGrafter"/>
</dbReference>
<evidence type="ECO:0000256" key="7">
    <source>
        <dbReference type="ARBA" id="ARBA00023065"/>
    </source>
</evidence>
<evidence type="ECO:0000256" key="3">
    <source>
        <dbReference type="ARBA" id="ARBA00022448"/>
    </source>
</evidence>
<dbReference type="InterPro" id="IPR013130">
    <property type="entry name" value="Fe3_Rdtase_TM_dom"/>
</dbReference>
<feature type="signal peptide" evidence="11">
    <location>
        <begin position="1"/>
        <end position="18"/>
    </location>
</feature>
<dbReference type="VEuPathDB" id="FungiDB:P168DRAFT_255721"/>
<keyword evidence="14" id="KW-1185">Reference proteome</keyword>
<keyword evidence="3" id="KW-0813">Transport</keyword>